<evidence type="ECO:0000256" key="1">
    <source>
        <dbReference type="SAM" id="MobiDB-lite"/>
    </source>
</evidence>
<dbReference type="AlphaFoldDB" id="A0AA38NYR0"/>
<organism evidence="2 3">
    <name type="scientific">Lentinula raphanica</name>
    <dbReference type="NCBI Taxonomy" id="153919"/>
    <lineage>
        <taxon>Eukaryota</taxon>
        <taxon>Fungi</taxon>
        <taxon>Dikarya</taxon>
        <taxon>Basidiomycota</taxon>
        <taxon>Agaricomycotina</taxon>
        <taxon>Agaricomycetes</taxon>
        <taxon>Agaricomycetidae</taxon>
        <taxon>Agaricales</taxon>
        <taxon>Marasmiineae</taxon>
        <taxon>Omphalotaceae</taxon>
        <taxon>Lentinula</taxon>
    </lineage>
</organism>
<dbReference type="EMBL" id="MU806774">
    <property type="protein sequence ID" value="KAJ3833094.1"/>
    <property type="molecule type" value="Genomic_DNA"/>
</dbReference>
<evidence type="ECO:0000313" key="3">
    <source>
        <dbReference type="Proteomes" id="UP001163846"/>
    </source>
</evidence>
<accession>A0AA38NYR0</accession>
<dbReference type="Proteomes" id="UP001163846">
    <property type="component" value="Unassembled WGS sequence"/>
</dbReference>
<feature type="compositionally biased region" description="Pro residues" evidence="1">
    <location>
        <begin position="79"/>
        <end position="107"/>
    </location>
</feature>
<comment type="caution">
    <text evidence="2">The sequence shown here is derived from an EMBL/GenBank/DDBJ whole genome shotgun (WGS) entry which is preliminary data.</text>
</comment>
<protein>
    <submittedName>
        <fullName evidence="2">Uncharacterized protein</fullName>
    </submittedName>
</protein>
<evidence type="ECO:0000313" key="2">
    <source>
        <dbReference type="EMBL" id="KAJ3833094.1"/>
    </source>
</evidence>
<feature type="compositionally biased region" description="Polar residues" evidence="1">
    <location>
        <begin position="29"/>
        <end position="39"/>
    </location>
</feature>
<gene>
    <name evidence="2" type="ORF">F5878DRAFT_665952</name>
</gene>
<reference evidence="2" key="1">
    <citation type="submission" date="2022-08" db="EMBL/GenBank/DDBJ databases">
        <authorList>
            <consortium name="DOE Joint Genome Institute"/>
            <person name="Min B."/>
            <person name="Riley R."/>
            <person name="Sierra-Patev S."/>
            <person name="Naranjo-Ortiz M."/>
            <person name="Looney B."/>
            <person name="Konkel Z."/>
            <person name="Slot J.C."/>
            <person name="Sakamoto Y."/>
            <person name="Steenwyk J.L."/>
            <person name="Rokas A."/>
            <person name="Carro J."/>
            <person name="Camarero S."/>
            <person name="Ferreira P."/>
            <person name="Molpeceres G."/>
            <person name="Ruiz-Duenas F.J."/>
            <person name="Serrano A."/>
            <person name="Henrissat B."/>
            <person name="Drula E."/>
            <person name="Hughes K.W."/>
            <person name="Mata J.L."/>
            <person name="Ishikawa N.K."/>
            <person name="Vargas-Isla R."/>
            <person name="Ushijima S."/>
            <person name="Smith C.A."/>
            <person name="Ahrendt S."/>
            <person name="Andreopoulos W."/>
            <person name="He G."/>
            <person name="Labutti K."/>
            <person name="Lipzen A."/>
            <person name="Ng V."/>
            <person name="Sandor L."/>
            <person name="Barry K."/>
            <person name="Martinez A.T."/>
            <person name="Xiao Y."/>
            <person name="Gibbons J.G."/>
            <person name="Terashima K."/>
            <person name="Hibbett D.S."/>
            <person name="Grigoriev I.V."/>
        </authorList>
    </citation>
    <scope>NUCLEOTIDE SEQUENCE</scope>
    <source>
        <strain evidence="2">TFB9207</strain>
    </source>
</reference>
<feature type="compositionally biased region" description="Polar residues" evidence="1">
    <location>
        <begin position="1"/>
        <end position="20"/>
    </location>
</feature>
<feature type="compositionally biased region" description="Low complexity" evidence="1">
    <location>
        <begin position="133"/>
        <end position="146"/>
    </location>
</feature>
<keyword evidence="3" id="KW-1185">Reference proteome</keyword>
<feature type="region of interest" description="Disordered" evidence="1">
    <location>
        <begin position="1"/>
        <end position="243"/>
    </location>
</feature>
<feature type="compositionally biased region" description="Polar residues" evidence="1">
    <location>
        <begin position="117"/>
        <end position="132"/>
    </location>
</feature>
<proteinExistence type="predicted"/>
<sequence>MSTQTIRTETRSQTEPQASHTYPPGYNRSPGNPDSNSGFRLTPGRMLGGEPRQVRYVPPHMVMPTPPNTIVPNLNQPSLPIPPISGGPRWQPPPPPPPFLLPPPPPIQYNYTPPSVGIQQYANPGSRRTSVASHQSQMSQPMNQSSAYVGQIYPPMGSGMAPPTPTHFPTFPQMPSIGEQSALPRAMQQEVPNQSPLPPPPNPWPHIRTPEQQAQPWGGRTLEIPGVSTLQTSGPPASPAQVMYPQNTVSTRNLPPLSMEPTTVPDVLEEDTGGLDQFDLAVEVQRSTWRVSSLPVKGITS</sequence>
<feature type="compositionally biased region" description="Pro residues" evidence="1">
    <location>
        <begin position="195"/>
        <end position="204"/>
    </location>
</feature>
<name>A0AA38NYR0_9AGAR</name>